<name>A0A3B1B5P9_9ZZZZ</name>
<proteinExistence type="predicted"/>
<accession>A0A3B1B5P9</accession>
<dbReference type="EMBL" id="UOFY01000003">
    <property type="protein sequence ID" value="VAX05600.1"/>
    <property type="molecule type" value="Genomic_DNA"/>
</dbReference>
<reference evidence="1" key="1">
    <citation type="submission" date="2018-06" db="EMBL/GenBank/DDBJ databases">
        <authorList>
            <person name="Zhirakovskaya E."/>
        </authorList>
    </citation>
    <scope>NUCLEOTIDE SEQUENCE</scope>
</reference>
<dbReference type="AlphaFoldDB" id="A0A3B1B5P9"/>
<protein>
    <submittedName>
        <fullName evidence="1">Uncharacterized protein</fullName>
    </submittedName>
</protein>
<organism evidence="1">
    <name type="scientific">hydrothermal vent metagenome</name>
    <dbReference type="NCBI Taxonomy" id="652676"/>
    <lineage>
        <taxon>unclassified sequences</taxon>
        <taxon>metagenomes</taxon>
        <taxon>ecological metagenomes</taxon>
    </lineage>
</organism>
<gene>
    <name evidence="1" type="ORF">MNBD_GAMMA25-1054</name>
</gene>
<sequence>MIKQYSSFFTLFVFPFVLSISLCHAAIESPQQQDKHELQHILNNFIAARADIKQELKISPGYAIINWNHENTEQTNGWLISFSENIYHRIRISQFNLGQRWRKHSFKAIIIFKDLNYLNKFKSPHFRFSASIIADNENSSTEILNPDFKIYLLTENATIESATARTIKISNP</sequence>
<evidence type="ECO:0000313" key="1">
    <source>
        <dbReference type="EMBL" id="VAX05600.1"/>
    </source>
</evidence>